<evidence type="ECO:0000313" key="3">
    <source>
        <dbReference type="EMBL" id="NYE85357.1"/>
    </source>
</evidence>
<dbReference type="PANTHER" id="PTHR33490">
    <property type="entry name" value="BLR5614 PROTEIN-RELATED"/>
    <property type="match status" value="1"/>
</dbReference>
<accession>A0A7Y9IYH7</accession>
<feature type="region of interest" description="Disordered" evidence="1">
    <location>
        <begin position="1"/>
        <end position="112"/>
    </location>
</feature>
<dbReference type="GO" id="GO:0006508">
    <property type="term" value="P:proteolysis"/>
    <property type="evidence" value="ECO:0007669"/>
    <property type="project" value="UniProtKB-KW"/>
</dbReference>
<dbReference type="Pfam" id="PF01841">
    <property type="entry name" value="Transglut_core"/>
    <property type="match status" value="1"/>
</dbReference>
<dbReference type="GO" id="GO:0008233">
    <property type="term" value="F:peptidase activity"/>
    <property type="evidence" value="ECO:0007669"/>
    <property type="project" value="UniProtKB-KW"/>
</dbReference>
<name>A0A7Y9IYH7_9BURK</name>
<dbReference type="Pfam" id="PF08379">
    <property type="entry name" value="Bact_transglu_N"/>
    <property type="match status" value="1"/>
</dbReference>
<feature type="region of interest" description="Disordered" evidence="1">
    <location>
        <begin position="413"/>
        <end position="434"/>
    </location>
</feature>
<evidence type="ECO:0000259" key="2">
    <source>
        <dbReference type="SMART" id="SM00460"/>
    </source>
</evidence>
<feature type="compositionally biased region" description="Polar residues" evidence="1">
    <location>
        <begin position="18"/>
        <end position="27"/>
    </location>
</feature>
<evidence type="ECO:0000256" key="1">
    <source>
        <dbReference type="SAM" id="MobiDB-lite"/>
    </source>
</evidence>
<comment type="caution">
    <text evidence="3">The sequence shown here is derived from an EMBL/GenBank/DDBJ whole genome shotgun (WGS) entry which is preliminary data.</text>
</comment>
<dbReference type="AlphaFoldDB" id="A0A7Y9IYH7"/>
<protein>
    <submittedName>
        <fullName evidence="3">Transglutaminase-like putative cysteine protease</fullName>
    </submittedName>
</protein>
<keyword evidence="3" id="KW-0378">Hydrolase</keyword>
<sequence length="434" mass="47470">MDPNAPPDQNLPFDPQPQFEQNPQFALNPQFDPNGPFYAYPSPGGQMPTPFQPDMPEQLQMPMQTQMQGQLPSQEQVLGNMRQSQGPDGQSQSFPTSPCGALVSSDAPSSPDDGSVALTIIHETLYHYAARVEQAHHLAYLKPLDQPCQRLESFALDIEPEPSHCTTETDVYGNARSIFEMYAPHDALRVSATSRVIVRPRFEGITPEATQPWEEVAHALRYVAGGSFRPEVEFTFASPYVAILAPLRDYARASFTAGRPVAEAAIDLMQRVHGDFTYASCSTDVSTPMIDAFTQRRGVCQDFAHVMLGCLRAVGQAARYVSGYLMSQPPPGQARLIGADASHAWVAVHCPGLGRQDDWLDLDPTNGMVPAASHAMLAWGRDYGDVTPLRGVIRGGGGHDLTVRVTVAPDHERIEPTPDQSSQALQTQHQQDTP</sequence>
<keyword evidence="3" id="KW-0645">Protease</keyword>
<gene>
    <name evidence="3" type="ORF">FHW18_004664</name>
</gene>
<feature type="domain" description="Transglutaminase-like" evidence="2">
    <location>
        <begin position="292"/>
        <end position="366"/>
    </location>
</feature>
<dbReference type="Gene3D" id="3.10.620.30">
    <property type="match status" value="1"/>
</dbReference>
<dbReference type="PANTHER" id="PTHR33490:SF7">
    <property type="entry name" value="BLR2979 PROTEIN"/>
    <property type="match status" value="1"/>
</dbReference>
<reference evidence="3 4" key="1">
    <citation type="submission" date="2020-07" db="EMBL/GenBank/DDBJ databases">
        <title>Genomic Encyclopedia of Type Strains, Phase IV (KMG-V): Genome sequencing to study the core and pangenomes of soil and plant-associated prokaryotes.</title>
        <authorList>
            <person name="Whitman W."/>
        </authorList>
    </citation>
    <scope>NUCLEOTIDE SEQUENCE [LARGE SCALE GENOMIC DNA]</scope>
    <source>
        <strain evidence="3 4">SAS40</strain>
    </source>
</reference>
<dbReference type="SMART" id="SM00460">
    <property type="entry name" value="TGc"/>
    <property type="match status" value="1"/>
</dbReference>
<dbReference type="Proteomes" id="UP000542125">
    <property type="component" value="Unassembled WGS sequence"/>
</dbReference>
<dbReference type="InterPro" id="IPR013589">
    <property type="entry name" value="Bac_transglu_N"/>
</dbReference>
<evidence type="ECO:0000313" key="4">
    <source>
        <dbReference type="Proteomes" id="UP000542125"/>
    </source>
</evidence>
<dbReference type="SUPFAM" id="SSF54001">
    <property type="entry name" value="Cysteine proteinases"/>
    <property type="match status" value="1"/>
</dbReference>
<feature type="compositionally biased region" description="Low complexity" evidence="1">
    <location>
        <begin position="419"/>
        <end position="434"/>
    </location>
</feature>
<dbReference type="InterPro" id="IPR002931">
    <property type="entry name" value="Transglutaminase-like"/>
</dbReference>
<keyword evidence="4" id="KW-1185">Reference proteome</keyword>
<feature type="compositionally biased region" description="Low complexity" evidence="1">
    <location>
        <begin position="103"/>
        <end position="112"/>
    </location>
</feature>
<proteinExistence type="predicted"/>
<dbReference type="EMBL" id="JACBYR010000002">
    <property type="protein sequence ID" value="NYE85357.1"/>
    <property type="molecule type" value="Genomic_DNA"/>
</dbReference>
<feature type="compositionally biased region" description="Polar residues" evidence="1">
    <location>
        <begin position="61"/>
        <end position="96"/>
    </location>
</feature>
<dbReference type="InterPro" id="IPR038765">
    <property type="entry name" value="Papain-like_cys_pep_sf"/>
</dbReference>
<organism evidence="3 4">
    <name type="scientific">Pigmentiphaga litoralis</name>
    <dbReference type="NCBI Taxonomy" id="516702"/>
    <lineage>
        <taxon>Bacteria</taxon>
        <taxon>Pseudomonadati</taxon>
        <taxon>Pseudomonadota</taxon>
        <taxon>Betaproteobacteria</taxon>
        <taxon>Burkholderiales</taxon>
        <taxon>Alcaligenaceae</taxon>
        <taxon>Pigmentiphaga</taxon>
    </lineage>
</organism>